<proteinExistence type="predicted"/>
<evidence type="ECO:0000313" key="3">
    <source>
        <dbReference type="EMBL" id="MBK3517024.1"/>
    </source>
</evidence>
<feature type="signal peptide" evidence="2">
    <location>
        <begin position="1"/>
        <end position="18"/>
    </location>
</feature>
<comment type="caution">
    <text evidence="3">The sequence shown here is derived from an EMBL/GenBank/DDBJ whole genome shotgun (WGS) entry which is preliminary data.</text>
</comment>
<feature type="region of interest" description="Disordered" evidence="1">
    <location>
        <begin position="118"/>
        <end position="152"/>
    </location>
</feature>
<accession>A0ABS1HII8</accession>
<evidence type="ECO:0000256" key="2">
    <source>
        <dbReference type="SAM" id="SignalP"/>
    </source>
</evidence>
<name>A0ABS1HII8_9BACT</name>
<keyword evidence="2" id="KW-0732">Signal</keyword>
<dbReference type="Proteomes" id="UP000605676">
    <property type="component" value="Unassembled WGS sequence"/>
</dbReference>
<gene>
    <name evidence="3" type="ORF">JIV24_06690</name>
</gene>
<protein>
    <submittedName>
        <fullName evidence="3">Uncharacterized protein</fullName>
    </submittedName>
</protein>
<reference evidence="3 4" key="1">
    <citation type="submission" date="2021-01" db="EMBL/GenBank/DDBJ databases">
        <title>Carboxyliciviraga sp.nov., isolated from coastal sediments.</title>
        <authorList>
            <person name="Lu D."/>
            <person name="Zhang T."/>
        </authorList>
    </citation>
    <scope>NUCLEOTIDE SEQUENCE [LARGE SCALE GENOMIC DNA]</scope>
    <source>
        <strain evidence="3 4">N1Y132</strain>
    </source>
</reference>
<evidence type="ECO:0000256" key="1">
    <source>
        <dbReference type="SAM" id="MobiDB-lite"/>
    </source>
</evidence>
<organism evidence="3 4">
    <name type="scientific">Carboxylicivirga marina</name>
    <dbReference type="NCBI Taxonomy" id="2800988"/>
    <lineage>
        <taxon>Bacteria</taxon>
        <taxon>Pseudomonadati</taxon>
        <taxon>Bacteroidota</taxon>
        <taxon>Bacteroidia</taxon>
        <taxon>Marinilabiliales</taxon>
        <taxon>Marinilabiliaceae</taxon>
        <taxon>Carboxylicivirga</taxon>
    </lineage>
</organism>
<dbReference type="EMBL" id="JAENRR010000011">
    <property type="protein sequence ID" value="MBK3517024.1"/>
    <property type="molecule type" value="Genomic_DNA"/>
</dbReference>
<feature type="compositionally biased region" description="Basic residues" evidence="1">
    <location>
        <begin position="132"/>
        <end position="152"/>
    </location>
</feature>
<dbReference type="RefSeq" id="WP_200464253.1">
    <property type="nucleotide sequence ID" value="NZ_JAENRR010000011.1"/>
</dbReference>
<feature type="chain" id="PRO_5046463401" evidence="2">
    <location>
        <begin position="19"/>
        <end position="152"/>
    </location>
</feature>
<sequence>MKYIISLLFFIVAHISSAQISFESGSVQLESDLNTINAGANLDFGAFKTDLSISYNVSEKKLDYMHGELNMAAGEIYLALEISKLSKTSIDGVIQTHQMHKNKGWGYVARQLGIKPGSEEFHQLKNNSKNKASNHKHPKAKGKSKGKSKKKA</sequence>
<keyword evidence="4" id="KW-1185">Reference proteome</keyword>
<evidence type="ECO:0000313" key="4">
    <source>
        <dbReference type="Proteomes" id="UP000605676"/>
    </source>
</evidence>